<organism evidence="3 4">
    <name type="scientific">Sphingobacterium corticibacterium</name>
    <dbReference type="NCBI Taxonomy" id="2484746"/>
    <lineage>
        <taxon>Bacteria</taxon>
        <taxon>Pseudomonadati</taxon>
        <taxon>Bacteroidota</taxon>
        <taxon>Sphingobacteriia</taxon>
        <taxon>Sphingobacteriales</taxon>
        <taxon>Sphingobacteriaceae</taxon>
        <taxon>Sphingobacterium</taxon>
    </lineage>
</organism>
<sequence>MQIKSYWRSFVSILFPPLCVSCENVLLYQEEFVCTACRYHFPLNDHYRFLQNELTQRLVGKAPVYTGAAYLSFSKSSSVQTIIHKLKYRDDCHIGRYLGKCFGMELLISPFYADIDVVVPLPLHQQKKRIRRYNQSEYIAEGIAEGMSLPVNQVDFIRTINTETQTKKSRMERYDNVENAFSCVTPSAFENKHVLLVDDVFTTGATIASAAQTLIEQCNCKVSIAVLAIA</sequence>
<dbReference type="Pfam" id="PF00156">
    <property type="entry name" value="Pribosyltran"/>
    <property type="match status" value="1"/>
</dbReference>
<proteinExistence type="inferred from homology"/>
<dbReference type="InterPro" id="IPR029057">
    <property type="entry name" value="PRTase-like"/>
</dbReference>
<comment type="caution">
    <text evidence="3">The sequence shown here is derived from an EMBL/GenBank/DDBJ whole genome shotgun (WGS) entry which is preliminary data.</text>
</comment>
<dbReference type="PANTHER" id="PTHR47505:SF1">
    <property type="entry name" value="DNA UTILIZATION PROTEIN YHGH"/>
    <property type="match status" value="1"/>
</dbReference>
<dbReference type="InterPro" id="IPR051910">
    <property type="entry name" value="ComF/GntX_DNA_util-trans"/>
</dbReference>
<comment type="similarity">
    <text evidence="1">Belongs to the ComF/GntX family.</text>
</comment>
<gene>
    <name evidence="3" type="ORF">EWE74_13845</name>
</gene>
<keyword evidence="4" id="KW-1185">Reference proteome</keyword>
<dbReference type="PANTHER" id="PTHR47505">
    <property type="entry name" value="DNA UTILIZATION PROTEIN YHGH"/>
    <property type="match status" value="1"/>
</dbReference>
<evidence type="ECO:0000259" key="2">
    <source>
        <dbReference type="Pfam" id="PF00156"/>
    </source>
</evidence>
<evidence type="ECO:0000313" key="3">
    <source>
        <dbReference type="EMBL" id="RZF60191.1"/>
    </source>
</evidence>
<dbReference type="Gene3D" id="3.40.50.2020">
    <property type="match status" value="1"/>
</dbReference>
<dbReference type="CDD" id="cd06223">
    <property type="entry name" value="PRTases_typeI"/>
    <property type="match status" value="1"/>
</dbReference>
<dbReference type="InterPro" id="IPR000836">
    <property type="entry name" value="PRTase_dom"/>
</dbReference>
<dbReference type="EMBL" id="SGIT01000002">
    <property type="protein sequence ID" value="RZF60191.1"/>
    <property type="molecule type" value="Genomic_DNA"/>
</dbReference>
<accession>A0A4Q6XJY9</accession>
<dbReference type="RefSeq" id="WP_130142109.1">
    <property type="nucleotide sequence ID" value="NZ_SGIT01000002.1"/>
</dbReference>
<dbReference type="Proteomes" id="UP000292855">
    <property type="component" value="Unassembled WGS sequence"/>
</dbReference>
<evidence type="ECO:0000256" key="1">
    <source>
        <dbReference type="ARBA" id="ARBA00008007"/>
    </source>
</evidence>
<protein>
    <submittedName>
        <fullName evidence="3">ComF family protein</fullName>
    </submittedName>
</protein>
<dbReference type="AlphaFoldDB" id="A0A4Q6XJY9"/>
<reference evidence="3 4" key="1">
    <citation type="submission" date="2019-02" db="EMBL/GenBank/DDBJ databases">
        <authorList>
            <person name="Li Y."/>
        </authorList>
    </citation>
    <scope>NUCLEOTIDE SEQUENCE [LARGE SCALE GENOMIC DNA]</scope>
    <source>
        <strain evidence="3 4">30C10-4-7</strain>
    </source>
</reference>
<feature type="domain" description="Phosphoribosyltransferase" evidence="2">
    <location>
        <begin position="175"/>
        <end position="228"/>
    </location>
</feature>
<evidence type="ECO:0000313" key="4">
    <source>
        <dbReference type="Proteomes" id="UP000292855"/>
    </source>
</evidence>
<name>A0A4Q6XJY9_9SPHI</name>
<dbReference type="SUPFAM" id="SSF53271">
    <property type="entry name" value="PRTase-like"/>
    <property type="match status" value="1"/>
</dbReference>
<dbReference type="OrthoDB" id="9779910at2"/>